<evidence type="ECO:0000256" key="6">
    <source>
        <dbReference type="ARBA" id="ARBA00023033"/>
    </source>
</evidence>
<dbReference type="SUPFAM" id="SSF48264">
    <property type="entry name" value="Cytochrome P450"/>
    <property type="match status" value="1"/>
</dbReference>
<keyword evidence="4" id="KW-0560">Oxidoreductase</keyword>
<dbReference type="GO" id="GO:0020037">
    <property type="term" value="F:heme binding"/>
    <property type="evidence" value="ECO:0007669"/>
    <property type="project" value="InterPro"/>
</dbReference>
<dbReference type="GO" id="GO:0005506">
    <property type="term" value="F:iron ion binding"/>
    <property type="evidence" value="ECO:0007669"/>
    <property type="project" value="InterPro"/>
</dbReference>
<dbReference type="Proteomes" id="UP000237846">
    <property type="component" value="Unassembled WGS sequence"/>
</dbReference>
<dbReference type="InterPro" id="IPR036396">
    <property type="entry name" value="Cyt_P450_sf"/>
</dbReference>
<dbReference type="RefSeq" id="WP_106244626.1">
    <property type="nucleotide sequence ID" value="NZ_PVZC01000003.1"/>
</dbReference>
<dbReference type="PANTHER" id="PTHR46696:SF6">
    <property type="entry name" value="P450, PUTATIVE (EUROFUNG)-RELATED"/>
    <property type="match status" value="1"/>
</dbReference>
<evidence type="ECO:0000256" key="5">
    <source>
        <dbReference type="ARBA" id="ARBA00023004"/>
    </source>
</evidence>
<evidence type="ECO:0000313" key="7">
    <source>
        <dbReference type="EMBL" id="PRX99757.1"/>
    </source>
</evidence>
<organism evidence="7 8">
    <name type="scientific">Allonocardiopsis opalescens</name>
    <dbReference type="NCBI Taxonomy" id="1144618"/>
    <lineage>
        <taxon>Bacteria</taxon>
        <taxon>Bacillati</taxon>
        <taxon>Actinomycetota</taxon>
        <taxon>Actinomycetes</taxon>
        <taxon>Streptosporangiales</taxon>
        <taxon>Allonocardiopsis</taxon>
    </lineage>
</organism>
<evidence type="ECO:0000256" key="1">
    <source>
        <dbReference type="ARBA" id="ARBA00010617"/>
    </source>
</evidence>
<comment type="caution">
    <text evidence="7">The sequence shown here is derived from an EMBL/GenBank/DDBJ whole genome shotgun (WGS) entry which is preliminary data.</text>
</comment>
<evidence type="ECO:0000256" key="3">
    <source>
        <dbReference type="ARBA" id="ARBA00022723"/>
    </source>
</evidence>
<proteinExistence type="inferred from homology"/>
<keyword evidence="2" id="KW-0349">Heme</keyword>
<evidence type="ECO:0000256" key="2">
    <source>
        <dbReference type="ARBA" id="ARBA00022617"/>
    </source>
</evidence>
<keyword evidence="6" id="KW-0503">Monooxygenase</keyword>
<reference evidence="7 8" key="1">
    <citation type="submission" date="2018-03" db="EMBL/GenBank/DDBJ databases">
        <title>Genomic Encyclopedia of Archaeal and Bacterial Type Strains, Phase II (KMG-II): from individual species to whole genera.</title>
        <authorList>
            <person name="Goeker M."/>
        </authorList>
    </citation>
    <scope>NUCLEOTIDE SEQUENCE [LARGE SCALE GENOMIC DNA]</scope>
    <source>
        <strain evidence="7 8">DSM 45601</strain>
    </source>
</reference>
<dbReference type="GO" id="GO:0016705">
    <property type="term" value="F:oxidoreductase activity, acting on paired donors, with incorporation or reduction of molecular oxygen"/>
    <property type="evidence" value="ECO:0007669"/>
    <property type="project" value="InterPro"/>
</dbReference>
<comment type="similarity">
    <text evidence="1">Belongs to the cytochrome P450 family.</text>
</comment>
<dbReference type="InterPro" id="IPR001128">
    <property type="entry name" value="Cyt_P450"/>
</dbReference>
<dbReference type="FunFam" id="1.10.630.10:FF:000018">
    <property type="entry name" value="Cytochrome P450 monooxygenase"/>
    <property type="match status" value="1"/>
</dbReference>
<dbReference type="InterPro" id="IPR002397">
    <property type="entry name" value="Cyt_P450_B"/>
</dbReference>
<sequence>MTTTPGTEYPFGPVPAAEAVEHFGRLIADRPMTKVTMPHGGDVWLVHRNRAAREVLSDRRFVREPFRTGERAVPFFVPFPDFLLGTLQFEDPPQHTRLRKLVQKAISPKRVREMRGSAVAFANELIDGMVARGGVRDLVREYALALPIEMLSSLLGVPSSDRETFERWSSSTLAVAGKSEEEVATDMAELAAYMTDLIARRREDPREDLLSALAHARDRDETLTDAEILPIAFILIVGGFDNTATFLSTGVLALLRSDEQRAVFLTDPDGLAATAAEEVLRHGGFATGRPAGGGGGLVPFVATEDVVVDGQLIAAGEAVSIDLVAAGHDPSVVVEPGSFDVTRTDNPHLTLSHGLHHCLGAPLARMELQVGLAELFKRLPGLKLAGEPVFNHDVLTQPMTSLPVSW</sequence>
<protein>
    <submittedName>
        <fullName evidence="7">Nocardicin N-oxygenase</fullName>
    </submittedName>
</protein>
<dbReference type="GO" id="GO:0004497">
    <property type="term" value="F:monooxygenase activity"/>
    <property type="evidence" value="ECO:0007669"/>
    <property type="project" value="UniProtKB-KW"/>
</dbReference>
<gene>
    <name evidence="7" type="ORF">CLV72_103362</name>
</gene>
<keyword evidence="8" id="KW-1185">Reference proteome</keyword>
<dbReference type="PRINTS" id="PR00359">
    <property type="entry name" value="BP450"/>
</dbReference>
<dbReference type="Gene3D" id="1.10.630.10">
    <property type="entry name" value="Cytochrome P450"/>
    <property type="match status" value="1"/>
</dbReference>
<keyword evidence="5" id="KW-0408">Iron</keyword>
<dbReference type="OrthoDB" id="4133219at2"/>
<dbReference type="EMBL" id="PVZC01000003">
    <property type="protein sequence ID" value="PRX99757.1"/>
    <property type="molecule type" value="Genomic_DNA"/>
</dbReference>
<dbReference type="PANTHER" id="PTHR46696">
    <property type="entry name" value="P450, PUTATIVE (EUROFUNG)-RELATED"/>
    <property type="match status" value="1"/>
</dbReference>
<name>A0A2T0Q7F6_9ACTN</name>
<evidence type="ECO:0000256" key="4">
    <source>
        <dbReference type="ARBA" id="ARBA00023002"/>
    </source>
</evidence>
<keyword evidence="3" id="KW-0479">Metal-binding</keyword>
<accession>A0A2T0Q7F6</accession>
<dbReference type="Pfam" id="PF00067">
    <property type="entry name" value="p450"/>
    <property type="match status" value="1"/>
</dbReference>
<evidence type="ECO:0000313" key="8">
    <source>
        <dbReference type="Proteomes" id="UP000237846"/>
    </source>
</evidence>
<dbReference type="AlphaFoldDB" id="A0A2T0Q7F6"/>